<evidence type="ECO:0000256" key="2">
    <source>
        <dbReference type="ARBA" id="ARBA00022679"/>
    </source>
</evidence>
<dbReference type="STRING" id="1076256.A0A2H3BX04"/>
<evidence type="ECO:0000256" key="1">
    <source>
        <dbReference type="ARBA" id="ARBA00001946"/>
    </source>
</evidence>
<dbReference type="Gene3D" id="1.10.600.10">
    <property type="entry name" value="Farnesyl Diphosphate Synthase"/>
    <property type="match status" value="1"/>
</dbReference>
<dbReference type="Pfam" id="PF00348">
    <property type="entry name" value="polyprenyl_synt"/>
    <property type="match status" value="1"/>
</dbReference>
<feature type="non-terminal residue" evidence="5">
    <location>
        <position position="1"/>
    </location>
</feature>
<gene>
    <name evidence="5" type="ORF">ARMSODRAFT_870347</name>
</gene>
<dbReference type="PANTHER" id="PTHR11525">
    <property type="entry name" value="FARNESYL-PYROPHOSPHATE SYNTHETASE"/>
    <property type="match status" value="1"/>
</dbReference>
<dbReference type="AlphaFoldDB" id="A0A2H3BX04"/>
<dbReference type="EMBL" id="KZ293425">
    <property type="protein sequence ID" value="PBK70578.1"/>
    <property type="molecule type" value="Genomic_DNA"/>
</dbReference>
<evidence type="ECO:0000313" key="5">
    <source>
        <dbReference type="EMBL" id="PBK70578.1"/>
    </source>
</evidence>
<evidence type="ECO:0000256" key="4">
    <source>
        <dbReference type="ARBA" id="ARBA00022842"/>
    </source>
</evidence>
<dbReference type="GO" id="GO:0046872">
    <property type="term" value="F:metal ion binding"/>
    <property type="evidence" value="ECO:0007669"/>
    <property type="project" value="UniProtKB-KW"/>
</dbReference>
<keyword evidence="2" id="KW-0808">Transferase</keyword>
<reference evidence="6" key="1">
    <citation type="journal article" date="2017" name="Nat. Ecol. Evol.">
        <title>Genome expansion and lineage-specific genetic innovations in the forest pathogenic fungi Armillaria.</title>
        <authorList>
            <person name="Sipos G."/>
            <person name="Prasanna A.N."/>
            <person name="Walter M.C."/>
            <person name="O'Connor E."/>
            <person name="Balint B."/>
            <person name="Krizsan K."/>
            <person name="Kiss B."/>
            <person name="Hess J."/>
            <person name="Varga T."/>
            <person name="Slot J."/>
            <person name="Riley R."/>
            <person name="Boka B."/>
            <person name="Rigling D."/>
            <person name="Barry K."/>
            <person name="Lee J."/>
            <person name="Mihaltcheva S."/>
            <person name="LaButti K."/>
            <person name="Lipzen A."/>
            <person name="Waldron R."/>
            <person name="Moloney N.M."/>
            <person name="Sperisen C."/>
            <person name="Kredics L."/>
            <person name="Vagvoelgyi C."/>
            <person name="Patrignani A."/>
            <person name="Fitzpatrick D."/>
            <person name="Nagy I."/>
            <person name="Doyle S."/>
            <person name="Anderson J.B."/>
            <person name="Grigoriev I.V."/>
            <person name="Gueldener U."/>
            <person name="Muensterkoetter M."/>
            <person name="Nagy L.G."/>
        </authorList>
    </citation>
    <scope>NUCLEOTIDE SEQUENCE [LARGE SCALE GENOMIC DNA]</scope>
    <source>
        <strain evidence="6">28-4</strain>
    </source>
</reference>
<evidence type="ECO:0000256" key="3">
    <source>
        <dbReference type="ARBA" id="ARBA00022723"/>
    </source>
</evidence>
<organism evidence="5 6">
    <name type="scientific">Armillaria solidipes</name>
    <dbReference type="NCBI Taxonomy" id="1076256"/>
    <lineage>
        <taxon>Eukaryota</taxon>
        <taxon>Fungi</taxon>
        <taxon>Dikarya</taxon>
        <taxon>Basidiomycota</taxon>
        <taxon>Agaricomycotina</taxon>
        <taxon>Agaricomycetes</taxon>
        <taxon>Agaricomycetidae</taxon>
        <taxon>Agaricales</taxon>
        <taxon>Marasmiineae</taxon>
        <taxon>Physalacriaceae</taxon>
        <taxon>Armillaria</taxon>
    </lineage>
</organism>
<accession>A0A2H3BX04</accession>
<proteinExistence type="predicted"/>
<keyword evidence="4" id="KW-0460">Magnesium</keyword>
<dbReference type="GO" id="GO:0004161">
    <property type="term" value="F:dimethylallyltranstransferase activity"/>
    <property type="evidence" value="ECO:0007669"/>
    <property type="project" value="TreeGrafter"/>
</dbReference>
<protein>
    <submittedName>
        <fullName evidence="5">Polyprenyl synthetase</fullName>
    </submittedName>
</protein>
<dbReference type="InterPro" id="IPR039702">
    <property type="entry name" value="FPS1-like"/>
</dbReference>
<name>A0A2H3BX04_9AGAR</name>
<dbReference type="InterPro" id="IPR008949">
    <property type="entry name" value="Isoprenoid_synthase_dom_sf"/>
</dbReference>
<dbReference type="Proteomes" id="UP000218334">
    <property type="component" value="Unassembled WGS sequence"/>
</dbReference>
<sequence>RQGQLCWYRVPKVGQIAINDSFMLEAEVYQLKKHFHRESYCVDILELFLETTFQMEMKQLIDLITAPEDEVDLSKFSLKKHSLIVIYKTAYHSFYLPVTLTVY</sequence>
<dbReference type="GO" id="GO:0005737">
    <property type="term" value="C:cytoplasm"/>
    <property type="evidence" value="ECO:0007669"/>
    <property type="project" value="TreeGrafter"/>
</dbReference>
<dbReference type="InterPro" id="IPR000092">
    <property type="entry name" value="Polyprenyl_synt"/>
</dbReference>
<comment type="cofactor">
    <cofactor evidence="1">
        <name>Mg(2+)</name>
        <dbReference type="ChEBI" id="CHEBI:18420"/>
    </cofactor>
</comment>
<feature type="non-terminal residue" evidence="5">
    <location>
        <position position="103"/>
    </location>
</feature>
<dbReference type="PANTHER" id="PTHR11525:SF0">
    <property type="entry name" value="FARNESYL PYROPHOSPHATE SYNTHASE"/>
    <property type="match status" value="1"/>
</dbReference>
<keyword evidence="3" id="KW-0479">Metal-binding</keyword>
<evidence type="ECO:0000313" key="6">
    <source>
        <dbReference type="Proteomes" id="UP000218334"/>
    </source>
</evidence>
<dbReference type="SUPFAM" id="SSF48576">
    <property type="entry name" value="Terpenoid synthases"/>
    <property type="match status" value="1"/>
</dbReference>
<dbReference type="GO" id="GO:0004337">
    <property type="term" value="F:(2E,6E)-farnesyl diphosphate synthase activity"/>
    <property type="evidence" value="ECO:0007669"/>
    <property type="project" value="TreeGrafter"/>
</dbReference>
<keyword evidence="6" id="KW-1185">Reference proteome</keyword>
<dbReference type="GO" id="GO:0045337">
    <property type="term" value="P:farnesyl diphosphate biosynthetic process"/>
    <property type="evidence" value="ECO:0007669"/>
    <property type="project" value="TreeGrafter"/>
</dbReference>